<accession>A0A1D6GZM1</accession>
<dbReference type="AlphaFoldDB" id="A0A1D6GZM1"/>
<dbReference type="EMBL" id="CM000781">
    <property type="protein sequence ID" value="AQK68184.1"/>
    <property type="molecule type" value="Genomic_DNA"/>
</dbReference>
<feature type="region of interest" description="Disordered" evidence="1">
    <location>
        <begin position="1"/>
        <end position="65"/>
    </location>
</feature>
<organism evidence="2">
    <name type="scientific">Zea mays</name>
    <name type="common">Maize</name>
    <dbReference type="NCBI Taxonomy" id="4577"/>
    <lineage>
        <taxon>Eukaryota</taxon>
        <taxon>Viridiplantae</taxon>
        <taxon>Streptophyta</taxon>
        <taxon>Embryophyta</taxon>
        <taxon>Tracheophyta</taxon>
        <taxon>Spermatophyta</taxon>
        <taxon>Magnoliopsida</taxon>
        <taxon>Liliopsida</taxon>
        <taxon>Poales</taxon>
        <taxon>Poaceae</taxon>
        <taxon>PACMAD clade</taxon>
        <taxon>Panicoideae</taxon>
        <taxon>Andropogonodae</taxon>
        <taxon>Andropogoneae</taxon>
        <taxon>Tripsacinae</taxon>
        <taxon>Zea</taxon>
    </lineage>
</organism>
<sequence length="122" mass="13548">MQGGTEKEQGTRVQDEQQDNPTNPFHSQSSRLQVSGLESLPSRTRHLTPPPPRRPHPSIPYHTIPPAARLLSRHLRPALRSPPRLCLIPPPPLEGDTSRVGARGPGFFIKCLTKCLLGDVWL</sequence>
<protein>
    <submittedName>
        <fullName evidence="2">RING/FYVE/PHD zinc finger superfamily protein</fullName>
    </submittedName>
</protein>
<feature type="compositionally biased region" description="Polar residues" evidence="1">
    <location>
        <begin position="19"/>
        <end position="33"/>
    </location>
</feature>
<feature type="compositionally biased region" description="Basic and acidic residues" evidence="1">
    <location>
        <begin position="1"/>
        <end position="15"/>
    </location>
</feature>
<proteinExistence type="predicted"/>
<gene>
    <name evidence="2" type="ORF">ZEAMMB73_Zm00001d015152</name>
</gene>
<reference evidence="2" key="1">
    <citation type="submission" date="2015-12" db="EMBL/GenBank/DDBJ databases">
        <title>Update maize B73 reference genome by single molecule sequencing technologies.</title>
        <authorList>
            <consortium name="Maize Genome Sequencing Project"/>
            <person name="Ware D."/>
        </authorList>
    </citation>
    <scope>NUCLEOTIDE SEQUENCE</scope>
    <source>
        <tissue evidence="2">Seedling</tissue>
    </source>
</reference>
<feature type="region of interest" description="Disordered" evidence="1">
    <location>
        <begin position="81"/>
        <end position="100"/>
    </location>
</feature>
<evidence type="ECO:0000256" key="1">
    <source>
        <dbReference type="SAM" id="MobiDB-lite"/>
    </source>
</evidence>
<evidence type="ECO:0000313" key="2">
    <source>
        <dbReference type="EMBL" id="AQK68184.1"/>
    </source>
</evidence>
<name>A0A1D6GZM1_MAIZE</name>